<dbReference type="AlphaFoldDB" id="A0A1H1AMR5"/>
<protein>
    <recommendedName>
        <fullName evidence="1">HEWD domain-containing protein</fullName>
    </recommendedName>
</protein>
<evidence type="ECO:0000313" key="4">
    <source>
        <dbReference type="Proteomes" id="UP000199289"/>
    </source>
</evidence>
<organism evidence="3 4">
    <name type="scientific">Halopelagius longus</name>
    <dbReference type="NCBI Taxonomy" id="1236180"/>
    <lineage>
        <taxon>Archaea</taxon>
        <taxon>Methanobacteriati</taxon>
        <taxon>Methanobacteriota</taxon>
        <taxon>Stenosarchaea group</taxon>
        <taxon>Halobacteria</taxon>
        <taxon>Halobacteriales</taxon>
        <taxon>Haloferacaceae</taxon>
    </lineage>
</organism>
<proteinExistence type="predicted"/>
<gene>
    <name evidence="2" type="ORF">DWB78_01200</name>
    <name evidence="3" type="ORF">SAMN05216278_1410</name>
</gene>
<dbReference type="Pfam" id="PF20576">
    <property type="entry name" value="HEWD"/>
    <property type="match status" value="1"/>
</dbReference>
<keyword evidence="5" id="KW-1185">Reference proteome</keyword>
<evidence type="ECO:0000313" key="3">
    <source>
        <dbReference type="EMBL" id="SDQ40957.1"/>
    </source>
</evidence>
<evidence type="ECO:0000313" key="5">
    <source>
        <dbReference type="Proteomes" id="UP000255421"/>
    </source>
</evidence>
<dbReference type="RefSeq" id="WP_092535048.1">
    <property type="nucleotide sequence ID" value="NZ_FNKQ01000002.1"/>
</dbReference>
<dbReference type="EMBL" id="FNKQ01000002">
    <property type="protein sequence ID" value="SDQ40957.1"/>
    <property type="molecule type" value="Genomic_DNA"/>
</dbReference>
<evidence type="ECO:0000313" key="2">
    <source>
        <dbReference type="EMBL" id="RDI70445.1"/>
    </source>
</evidence>
<dbReference type="InterPro" id="IPR046782">
    <property type="entry name" value="HEWD"/>
</dbReference>
<reference evidence="2 5" key="3">
    <citation type="submission" date="2018-07" db="EMBL/GenBank/DDBJ databases">
        <title>Genome sequence of extremly halophilic archaeon Halopelagius longus strain BC12-B1.</title>
        <authorList>
            <person name="Zhang X."/>
        </authorList>
    </citation>
    <scope>NUCLEOTIDE SEQUENCE [LARGE SCALE GENOMIC DNA]</scope>
    <source>
        <strain evidence="2 5">BC12-B1</strain>
    </source>
</reference>
<sequence length="68" mass="7843">MSDGQLRTPTKRTCERCGRIERWDRSEETWRVVREEGTPRVGNPYCIHEWDINGAFAPFGDDTDAAEA</sequence>
<dbReference type="Proteomes" id="UP000199289">
    <property type="component" value="Unassembled WGS sequence"/>
</dbReference>
<dbReference type="Proteomes" id="UP000255421">
    <property type="component" value="Unassembled WGS sequence"/>
</dbReference>
<reference evidence="3" key="1">
    <citation type="submission" date="2016-10" db="EMBL/GenBank/DDBJ databases">
        <authorList>
            <person name="de Groot N.N."/>
        </authorList>
    </citation>
    <scope>NUCLEOTIDE SEQUENCE [LARGE SCALE GENOMIC DNA]</scope>
    <source>
        <strain evidence="3">CGMCC 1.12397</strain>
    </source>
</reference>
<reference evidence="4" key="2">
    <citation type="submission" date="2016-10" db="EMBL/GenBank/DDBJ databases">
        <authorList>
            <person name="Varghese N."/>
            <person name="Submissions S."/>
        </authorList>
    </citation>
    <scope>NUCLEOTIDE SEQUENCE [LARGE SCALE GENOMIC DNA]</scope>
    <source>
        <strain evidence="4">CGMCC 1.12397</strain>
    </source>
</reference>
<dbReference type="OrthoDB" id="212207at2157"/>
<evidence type="ECO:0000259" key="1">
    <source>
        <dbReference type="Pfam" id="PF20576"/>
    </source>
</evidence>
<dbReference type="EMBL" id="QQST01000001">
    <property type="protein sequence ID" value="RDI70445.1"/>
    <property type="molecule type" value="Genomic_DNA"/>
</dbReference>
<accession>A0A1H1AMR5</accession>
<feature type="domain" description="HEWD" evidence="1">
    <location>
        <begin position="4"/>
        <end position="61"/>
    </location>
</feature>
<name>A0A1H1AMR5_9EURY</name>